<feature type="compositionally biased region" description="Basic and acidic residues" evidence="5">
    <location>
        <begin position="134"/>
        <end position="151"/>
    </location>
</feature>
<dbReference type="PROSITE" id="PS50217">
    <property type="entry name" value="BZIP"/>
    <property type="match status" value="2"/>
</dbReference>
<dbReference type="Proteomes" id="UP001516023">
    <property type="component" value="Unassembled WGS sequence"/>
</dbReference>
<evidence type="ECO:0000256" key="1">
    <source>
        <dbReference type="ARBA" id="ARBA00023015"/>
    </source>
</evidence>
<dbReference type="SMART" id="SM00338">
    <property type="entry name" value="BRLZ"/>
    <property type="match status" value="2"/>
</dbReference>
<feature type="domain" description="BZIP" evidence="6">
    <location>
        <begin position="140"/>
        <end position="188"/>
    </location>
</feature>
<name>A0ABD3Q7Z2_9STRA</name>
<feature type="compositionally biased region" description="Polar residues" evidence="5">
    <location>
        <begin position="430"/>
        <end position="440"/>
    </location>
</feature>
<feature type="region of interest" description="Disordered" evidence="5">
    <location>
        <begin position="124"/>
        <end position="165"/>
    </location>
</feature>
<gene>
    <name evidence="7" type="ORF">HJC23_013061</name>
</gene>
<evidence type="ECO:0000256" key="4">
    <source>
        <dbReference type="SAM" id="Coils"/>
    </source>
</evidence>
<dbReference type="Pfam" id="PF07716">
    <property type="entry name" value="bZIP_2"/>
    <property type="match status" value="1"/>
</dbReference>
<keyword evidence="1" id="KW-0805">Transcription regulation</keyword>
<evidence type="ECO:0000256" key="2">
    <source>
        <dbReference type="ARBA" id="ARBA00023125"/>
    </source>
</evidence>
<accession>A0ABD3Q7Z2</accession>
<keyword evidence="8" id="KW-1185">Reference proteome</keyword>
<dbReference type="GO" id="GO:0003677">
    <property type="term" value="F:DNA binding"/>
    <property type="evidence" value="ECO:0007669"/>
    <property type="project" value="UniProtKB-KW"/>
</dbReference>
<dbReference type="AlphaFoldDB" id="A0ABD3Q7Z2"/>
<dbReference type="SUPFAM" id="SSF57959">
    <property type="entry name" value="Leucine zipper domain"/>
    <property type="match status" value="2"/>
</dbReference>
<keyword evidence="4" id="KW-0175">Coiled coil</keyword>
<organism evidence="7 8">
    <name type="scientific">Cyclotella cryptica</name>
    <dbReference type="NCBI Taxonomy" id="29204"/>
    <lineage>
        <taxon>Eukaryota</taxon>
        <taxon>Sar</taxon>
        <taxon>Stramenopiles</taxon>
        <taxon>Ochrophyta</taxon>
        <taxon>Bacillariophyta</taxon>
        <taxon>Coscinodiscophyceae</taxon>
        <taxon>Thalassiosirophycidae</taxon>
        <taxon>Stephanodiscales</taxon>
        <taxon>Stephanodiscaceae</taxon>
        <taxon>Cyclotella</taxon>
    </lineage>
</organism>
<dbReference type="Gene3D" id="1.20.5.170">
    <property type="match status" value="2"/>
</dbReference>
<sequence length="478" mass="53105">MCGHKITIPTMSSDDIASQLLHSSDARIAEAAKRVFSSSYPAAASVSRSSSTAPPQFPTYYYSNDSAADDEGGGDIERQQASVISSTKEGQPVNSDHFVKHTVDNGGIHKRAFSSSFELSPSMELAQDVEEEDDRKLSSTERLQRSRERNRMHARKTRQRKKEHMQKLQNRADELKLDQIRLKQAINEKNTASILVGLFQSESFVSDAGGNVAMDPRVETLLKRATEDIPDASKIPELPALILPGQHSNKKKSAEDDMDHVEAAEEAQEDGIDYELLGKDRAICSPAELDKIRRERNRMHAKRTRDRKRIFMEEMEVMIRQLEEENALLQDHVDKINGNMTTSQAVSPDLDPAPISVDVACTASLYSPTQHTYNAEIAKPQPPQFPLSQGQSSKGDFRNQIESLLAAAGAFERQRSVGEINAISCAESDVTASTNNSEHNSLCGEEDEEHCHHSKKQRLLEQDLPISVPSSITTTKLL</sequence>
<feature type="region of interest" description="Disordered" evidence="5">
    <location>
        <begin position="43"/>
        <end position="75"/>
    </location>
</feature>
<dbReference type="InterPro" id="IPR004827">
    <property type="entry name" value="bZIP"/>
</dbReference>
<feature type="region of interest" description="Disordered" evidence="5">
    <location>
        <begin position="429"/>
        <end position="458"/>
    </location>
</feature>
<evidence type="ECO:0000256" key="5">
    <source>
        <dbReference type="SAM" id="MobiDB-lite"/>
    </source>
</evidence>
<comment type="caution">
    <text evidence="7">The sequence shown here is derived from an EMBL/GenBank/DDBJ whole genome shotgun (WGS) entry which is preliminary data.</text>
</comment>
<evidence type="ECO:0000259" key="6">
    <source>
        <dbReference type="PROSITE" id="PS50217"/>
    </source>
</evidence>
<dbReference type="PANTHER" id="PTHR23351:SF24">
    <property type="entry name" value="ACTIVATING TRANSCRIPTION FACTOR 3-RELATED"/>
    <property type="match status" value="1"/>
</dbReference>
<evidence type="ECO:0000256" key="3">
    <source>
        <dbReference type="ARBA" id="ARBA00023163"/>
    </source>
</evidence>
<dbReference type="InterPro" id="IPR046347">
    <property type="entry name" value="bZIP_sf"/>
</dbReference>
<dbReference type="PANTHER" id="PTHR23351">
    <property type="entry name" value="FOS TRANSCRIPTION FACTOR-RELATED"/>
    <property type="match status" value="1"/>
</dbReference>
<feature type="compositionally biased region" description="Basic residues" evidence="5">
    <location>
        <begin position="152"/>
        <end position="164"/>
    </location>
</feature>
<feature type="region of interest" description="Disordered" evidence="5">
    <location>
        <begin position="245"/>
        <end position="269"/>
    </location>
</feature>
<dbReference type="InterPro" id="IPR000837">
    <property type="entry name" value="AP-1"/>
</dbReference>
<protein>
    <recommendedName>
        <fullName evidence="6">BZIP domain-containing protein</fullName>
    </recommendedName>
</protein>
<dbReference type="EMBL" id="JABMIG020000066">
    <property type="protein sequence ID" value="KAL3796004.1"/>
    <property type="molecule type" value="Genomic_DNA"/>
</dbReference>
<feature type="compositionally biased region" description="Basic and acidic residues" evidence="5">
    <location>
        <begin position="252"/>
        <end position="263"/>
    </location>
</feature>
<evidence type="ECO:0000313" key="7">
    <source>
        <dbReference type="EMBL" id="KAL3796004.1"/>
    </source>
</evidence>
<keyword evidence="3" id="KW-0804">Transcription</keyword>
<proteinExistence type="predicted"/>
<feature type="domain" description="BZIP" evidence="6">
    <location>
        <begin position="293"/>
        <end position="337"/>
    </location>
</feature>
<feature type="coiled-coil region" evidence="4">
    <location>
        <begin position="305"/>
        <end position="339"/>
    </location>
</feature>
<reference evidence="7 8" key="1">
    <citation type="journal article" date="2020" name="G3 (Bethesda)">
        <title>Improved Reference Genome for Cyclotella cryptica CCMP332, a Model for Cell Wall Morphogenesis, Salinity Adaptation, and Lipid Production in Diatoms (Bacillariophyta).</title>
        <authorList>
            <person name="Roberts W.R."/>
            <person name="Downey K.M."/>
            <person name="Ruck E.C."/>
            <person name="Traller J.C."/>
            <person name="Alverson A.J."/>
        </authorList>
    </citation>
    <scope>NUCLEOTIDE SEQUENCE [LARGE SCALE GENOMIC DNA]</scope>
    <source>
        <strain evidence="7 8">CCMP332</strain>
    </source>
</reference>
<feature type="compositionally biased region" description="Low complexity" evidence="5">
    <location>
        <begin position="43"/>
        <end position="54"/>
    </location>
</feature>
<evidence type="ECO:0000313" key="8">
    <source>
        <dbReference type="Proteomes" id="UP001516023"/>
    </source>
</evidence>
<keyword evidence="2" id="KW-0238">DNA-binding</keyword>
<dbReference type="CDD" id="cd14809">
    <property type="entry name" value="bZIP_AUREO-like"/>
    <property type="match status" value="2"/>
</dbReference>